<protein>
    <recommendedName>
        <fullName evidence="3">TIGR02678 family protein</fullName>
    </recommendedName>
</protein>
<reference evidence="1 2" key="1">
    <citation type="submission" date="2013-08" db="EMBL/GenBank/DDBJ databases">
        <title>The genome sequence of Knoellia aerolata.</title>
        <authorList>
            <person name="Zhu W."/>
            <person name="Wang G."/>
        </authorList>
    </citation>
    <scope>NUCLEOTIDE SEQUENCE [LARGE SCALE GENOMIC DNA]</scope>
    <source>
        <strain evidence="1 2">DSM 18566</strain>
    </source>
</reference>
<dbReference type="NCBIfam" id="TIGR02678">
    <property type="entry name" value="TIGR02678 family protein"/>
    <property type="match status" value="1"/>
</dbReference>
<dbReference type="OrthoDB" id="188354at2"/>
<accession>A0A0A0JWH9</accession>
<dbReference type="AlphaFoldDB" id="A0A0A0JWH9"/>
<evidence type="ECO:0000313" key="2">
    <source>
        <dbReference type="Proteomes" id="UP000030013"/>
    </source>
</evidence>
<organism evidence="1 2">
    <name type="scientific">Knoellia aerolata DSM 18566</name>
    <dbReference type="NCBI Taxonomy" id="1385519"/>
    <lineage>
        <taxon>Bacteria</taxon>
        <taxon>Bacillati</taxon>
        <taxon>Actinomycetota</taxon>
        <taxon>Actinomycetes</taxon>
        <taxon>Micrococcales</taxon>
        <taxon>Intrasporangiaceae</taxon>
        <taxon>Knoellia</taxon>
    </lineage>
</organism>
<dbReference type="EMBL" id="AVPL01000012">
    <property type="protein sequence ID" value="KGN41805.1"/>
    <property type="molecule type" value="Genomic_DNA"/>
</dbReference>
<keyword evidence="2" id="KW-1185">Reference proteome</keyword>
<evidence type="ECO:0000313" key="1">
    <source>
        <dbReference type="EMBL" id="KGN41805.1"/>
    </source>
</evidence>
<dbReference type="STRING" id="1385519.N801_04560"/>
<name>A0A0A0JWH9_9MICO</name>
<sequence length="407" mass="44814">MTPTTVERPRLADDPIEVAQRVEAARQLLLHPLMAATEANRSTLRLIRRHQAELTRLFADGAGYRLHVDPNGARLFKAGLGRDSTRPLRRRSGTPFTPRAYALLALVLAALTRSKSQLLVDELVAQVRSTAVDAGIDLDLDGITDRRALNAALLALVDLGILVERDGDLDHWAEKRTQSLLDVRRELLSLMVAAPLSSATSAGDLLDRAALPSAVGGARIAVRRRLLESPILTVDDLTEDQSEWWRRNRNRESEWFRDHFGLEVELRAEGALAVDPDDELTDVSFPGRGSTRHLALLVLEALTEQAPAVTSPGKAWHGIPIDSARVMARGIVSRWAEVLRRDQREAPDAAVDEAFALLESMGLLRRSDDPRSMEVHAAASRYAPAPVIVEKSSTGELSLFDTQDEDD</sequence>
<dbReference type="RefSeq" id="WP_052112703.1">
    <property type="nucleotide sequence ID" value="NZ_AVPL01000012.1"/>
</dbReference>
<dbReference type="Proteomes" id="UP000030013">
    <property type="component" value="Unassembled WGS sequence"/>
</dbReference>
<evidence type="ECO:0008006" key="3">
    <source>
        <dbReference type="Google" id="ProtNLM"/>
    </source>
</evidence>
<dbReference type="eggNOG" id="ENOG502Z813">
    <property type="taxonomic scope" value="Bacteria"/>
</dbReference>
<proteinExistence type="predicted"/>
<gene>
    <name evidence="1" type="ORF">N801_04560</name>
</gene>
<dbReference type="InterPro" id="IPR013494">
    <property type="entry name" value="CHP02678"/>
</dbReference>
<comment type="caution">
    <text evidence="1">The sequence shown here is derived from an EMBL/GenBank/DDBJ whole genome shotgun (WGS) entry which is preliminary data.</text>
</comment>
<dbReference type="Pfam" id="PF09661">
    <property type="entry name" value="DUF2398"/>
    <property type="match status" value="1"/>
</dbReference>